<organism evidence="1 2">
    <name type="scientific">Sulfobacillus benefaciens</name>
    <dbReference type="NCBI Taxonomy" id="453960"/>
    <lineage>
        <taxon>Bacteria</taxon>
        <taxon>Bacillati</taxon>
        <taxon>Bacillota</taxon>
        <taxon>Clostridia</taxon>
        <taxon>Eubacteriales</taxon>
        <taxon>Clostridiales Family XVII. Incertae Sedis</taxon>
        <taxon>Sulfobacillus</taxon>
    </lineage>
</organism>
<reference evidence="1 2" key="1">
    <citation type="journal article" date="2014" name="BMC Genomics">
        <title>Comparison of environmental and isolate Sulfobacillus genomes reveals diverse carbon, sulfur, nitrogen, and hydrogen metabolisms.</title>
        <authorList>
            <person name="Justice N.B."/>
            <person name="Norman A."/>
            <person name="Brown C.T."/>
            <person name="Singh A."/>
            <person name="Thomas B.C."/>
            <person name="Banfield J.F."/>
        </authorList>
    </citation>
    <scope>NUCLEOTIDE SEQUENCE [LARGE SCALE GENOMIC DNA]</scope>
    <source>
        <strain evidence="1">AMDSBA4</strain>
    </source>
</reference>
<evidence type="ECO:0000313" key="2">
    <source>
        <dbReference type="Proteomes" id="UP000242972"/>
    </source>
</evidence>
<comment type="caution">
    <text evidence="1">The sequence shown here is derived from an EMBL/GenBank/DDBJ whole genome shotgun (WGS) entry which is preliminary data.</text>
</comment>
<dbReference type="EMBL" id="PXYW01000016">
    <property type="protein sequence ID" value="PSR33843.1"/>
    <property type="molecule type" value="Genomic_DNA"/>
</dbReference>
<dbReference type="Proteomes" id="UP000242972">
    <property type="component" value="Unassembled WGS sequence"/>
</dbReference>
<sequence length="64" mass="6826">MKGGVADLTGLLGLTRLFLPDQAVKVGVSLTNKKTLKTPILPKSRYEGRAVPGLSESAMRSLFP</sequence>
<accession>A0A2T2XH67</accession>
<protein>
    <submittedName>
        <fullName evidence="1">Uncharacterized protein</fullName>
    </submittedName>
</protein>
<name>A0A2T2XH67_9FIRM</name>
<gene>
    <name evidence="1" type="ORF">C7B46_08330</name>
</gene>
<evidence type="ECO:0000313" key="1">
    <source>
        <dbReference type="EMBL" id="PSR33843.1"/>
    </source>
</evidence>
<proteinExistence type="predicted"/>
<dbReference type="AlphaFoldDB" id="A0A2T2XH67"/>